<keyword evidence="3" id="KW-1185">Reference proteome</keyword>
<evidence type="ECO:0000313" key="2">
    <source>
        <dbReference type="EMBL" id="KAF0730089.1"/>
    </source>
</evidence>
<sequence>MTKLVRLVLLLALFLVHTTMAYIPEDLQLQRDMVSYVHKNERGELVEDTMERITVIDPDDKFPTQKKPAKRQFWFAAVGAFARVASTAGRVAKAGVKVAKGVNHAWNTVNNHRNNPKKKIL</sequence>
<dbReference type="Proteomes" id="UP000481153">
    <property type="component" value="Unassembled WGS sequence"/>
</dbReference>
<comment type="caution">
    <text evidence="2">The sequence shown here is derived from an EMBL/GenBank/DDBJ whole genome shotgun (WGS) entry which is preliminary data.</text>
</comment>
<accession>A0A6G0WRP5</accession>
<organism evidence="2 3">
    <name type="scientific">Aphanomyces euteiches</name>
    <dbReference type="NCBI Taxonomy" id="100861"/>
    <lineage>
        <taxon>Eukaryota</taxon>
        <taxon>Sar</taxon>
        <taxon>Stramenopiles</taxon>
        <taxon>Oomycota</taxon>
        <taxon>Saprolegniomycetes</taxon>
        <taxon>Saprolegniales</taxon>
        <taxon>Verrucalvaceae</taxon>
        <taxon>Aphanomyces</taxon>
    </lineage>
</organism>
<proteinExistence type="predicted"/>
<evidence type="ECO:0008006" key="4">
    <source>
        <dbReference type="Google" id="ProtNLM"/>
    </source>
</evidence>
<reference evidence="2 3" key="1">
    <citation type="submission" date="2019-07" db="EMBL/GenBank/DDBJ databases">
        <title>Genomics analysis of Aphanomyces spp. identifies a new class of oomycete effector associated with host adaptation.</title>
        <authorList>
            <person name="Gaulin E."/>
        </authorList>
    </citation>
    <scope>NUCLEOTIDE SEQUENCE [LARGE SCALE GENOMIC DNA]</scope>
    <source>
        <strain evidence="2 3">ATCC 201684</strain>
    </source>
</reference>
<protein>
    <recommendedName>
        <fullName evidence="4">RxLR effector protein</fullName>
    </recommendedName>
</protein>
<name>A0A6G0WRP5_9STRA</name>
<dbReference type="EMBL" id="VJMJ01000156">
    <property type="protein sequence ID" value="KAF0730089.1"/>
    <property type="molecule type" value="Genomic_DNA"/>
</dbReference>
<feature type="signal peptide" evidence="1">
    <location>
        <begin position="1"/>
        <end position="21"/>
    </location>
</feature>
<evidence type="ECO:0000313" key="3">
    <source>
        <dbReference type="Proteomes" id="UP000481153"/>
    </source>
</evidence>
<keyword evidence="1" id="KW-0732">Signal</keyword>
<gene>
    <name evidence="2" type="ORF">Ae201684_012385</name>
</gene>
<evidence type="ECO:0000256" key="1">
    <source>
        <dbReference type="SAM" id="SignalP"/>
    </source>
</evidence>
<feature type="chain" id="PRO_5026127981" description="RxLR effector protein" evidence="1">
    <location>
        <begin position="22"/>
        <end position="121"/>
    </location>
</feature>
<dbReference type="VEuPathDB" id="FungiDB:AeMF1_006456"/>
<dbReference type="AlphaFoldDB" id="A0A6G0WRP5"/>